<name>A0A0D8Y259_DICVI</name>
<dbReference type="OrthoDB" id="8801906at2759"/>
<evidence type="ECO:0000256" key="3">
    <source>
        <dbReference type="SAM" id="MobiDB-lite"/>
    </source>
</evidence>
<dbReference type="Proteomes" id="UP000053766">
    <property type="component" value="Unassembled WGS sequence"/>
</dbReference>
<dbReference type="InterPro" id="IPR006800">
    <property type="entry name" value="Pellino_fam"/>
</dbReference>
<dbReference type="GO" id="GO:0061630">
    <property type="term" value="F:ubiquitin protein ligase activity"/>
    <property type="evidence" value="ECO:0007669"/>
    <property type="project" value="InterPro"/>
</dbReference>
<dbReference type="InterPro" id="IPR048334">
    <property type="entry name" value="Pellino_FHA"/>
</dbReference>
<evidence type="ECO:0000256" key="2">
    <source>
        <dbReference type="ARBA" id="ARBA00022553"/>
    </source>
</evidence>
<proteinExistence type="inferred from homology"/>
<feature type="domain" description="Pellino RING" evidence="5">
    <location>
        <begin position="347"/>
        <end position="451"/>
    </location>
</feature>
<protein>
    <submittedName>
        <fullName evidence="6">Pellino</fullName>
    </submittedName>
</protein>
<feature type="region of interest" description="Disordered" evidence="3">
    <location>
        <begin position="1"/>
        <end position="38"/>
    </location>
</feature>
<feature type="compositionally biased region" description="Basic and acidic residues" evidence="3">
    <location>
        <begin position="1"/>
        <end position="25"/>
    </location>
</feature>
<accession>A0A0D8Y259</accession>
<reference evidence="6 7" key="1">
    <citation type="submission" date="2013-11" db="EMBL/GenBank/DDBJ databases">
        <title>Draft genome of the bovine lungworm Dictyocaulus viviparus.</title>
        <authorList>
            <person name="Mitreva M."/>
        </authorList>
    </citation>
    <scope>NUCLEOTIDE SEQUENCE [LARGE SCALE GENOMIC DNA]</scope>
    <source>
        <strain evidence="6 7">HannoverDv2000</strain>
    </source>
</reference>
<dbReference type="PANTHER" id="PTHR12098">
    <property type="entry name" value="E3 UBIQUITIN-PROTEIN LIGASE PELLINO-RELATED"/>
    <property type="match status" value="1"/>
</dbReference>
<dbReference type="Pfam" id="PF20723">
    <property type="entry name" value="Pellino_RING"/>
    <property type="match status" value="1"/>
</dbReference>
<dbReference type="EMBL" id="KN716214">
    <property type="protein sequence ID" value="KJH50134.1"/>
    <property type="molecule type" value="Genomic_DNA"/>
</dbReference>
<dbReference type="GO" id="GO:0008592">
    <property type="term" value="P:regulation of Toll signaling pathway"/>
    <property type="evidence" value="ECO:0007669"/>
    <property type="project" value="InterPro"/>
</dbReference>
<evidence type="ECO:0000313" key="6">
    <source>
        <dbReference type="EMBL" id="KJH50134.1"/>
    </source>
</evidence>
<dbReference type="InterPro" id="IPR048335">
    <property type="entry name" value="Pellino_RING"/>
</dbReference>
<feature type="domain" description="Pellino FHA" evidence="4">
    <location>
        <begin position="58"/>
        <end position="342"/>
    </location>
</feature>
<keyword evidence="2" id="KW-0597">Phosphoprotein</keyword>
<gene>
    <name evidence="6" type="ORF">DICVIV_03697</name>
</gene>
<dbReference type="STRING" id="29172.A0A0D8Y259"/>
<dbReference type="Pfam" id="PF04710">
    <property type="entry name" value="Pellino_FHA"/>
    <property type="match status" value="1"/>
</dbReference>
<dbReference type="GO" id="GO:0000209">
    <property type="term" value="P:protein polyubiquitination"/>
    <property type="evidence" value="ECO:0007669"/>
    <property type="project" value="InterPro"/>
</dbReference>
<organism evidence="6 7">
    <name type="scientific">Dictyocaulus viviparus</name>
    <name type="common">Bovine lungworm</name>
    <dbReference type="NCBI Taxonomy" id="29172"/>
    <lineage>
        <taxon>Eukaryota</taxon>
        <taxon>Metazoa</taxon>
        <taxon>Ecdysozoa</taxon>
        <taxon>Nematoda</taxon>
        <taxon>Chromadorea</taxon>
        <taxon>Rhabditida</taxon>
        <taxon>Rhabditina</taxon>
        <taxon>Rhabditomorpha</taxon>
        <taxon>Strongyloidea</taxon>
        <taxon>Metastrongylidae</taxon>
        <taxon>Dictyocaulus</taxon>
    </lineage>
</organism>
<evidence type="ECO:0000256" key="1">
    <source>
        <dbReference type="ARBA" id="ARBA00005639"/>
    </source>
</evidence>
<sequence>MSIDGHDGVSLDSRDIENDINDKSENFMSSSNLDDDDGEVSSKKFAYYYNGSQDSKASVSLKRHRTKMALMRRKIGNGIKKGSISQVNIAAKDAPAVLDKNRHVVSYSYGKNQTVLVEYVADQFKDMFQIGRSSEEQIDFTIVDTWLASGSQMASSSGASGPSRIRAGSDPHKMVSSTISRYACRIIIDRENYDKAFLYAAGFDSVKNIFLGEKATKWMKKNGEMDGLTTNGILILHPNRNSEVVELETLLQTAESSSEIVFWIFDLSDDGVPSMYVWREVSVDGDIYTLRETRSSNTRGSLVPEETNMLQDGSLIDLCGATLLWRTADGLRKSPTAQELEMALDRLNAGKPQCPVNLNTLIIPKKKSSKGGGSRQPYVYLRCGHVQGKHEWGYHASSNGQQSYKCPICLAESERVIQLTMGMESSFHLDSGNLDHAFNPCGHVASLSTVLVQNTSPTWYEQLSPRLSFLYNTARNRKTICTTHFSGPSI</sequence>
<evidence type="ECO:0000259" key="5">
    <source>
        <dbReference type="Pfam" id="PF20723"/>
    </source>
</evidence>
<keyword evidence="7" id="KW-1185">Reference proteome</keyword>
<comment type="similarity">
    <text evidence="1">Belongs to the pellino family.</text>
</comment>
<reference evidence="7" key="2">
    <citation type="journal article" date="2016" name="Sci. Rep.">
        <title>Dictyocaulus viviparus genome, variome and transcriptome elucidate lungworm biology and support future intervention.</title>
        <authorList>
            <person name="McNulty S.N."/>
            <person name="Strube C."/>
            <person name="Rosa B.A."/>
            <person name="Martin J.C."/>
            <person name="Tyagi R."/>
            <person name="Choi Y.J."/>
            <person name="Wang Q."/>
            <person name="Hallsworth Pepin K."/>
            <person name="Zhang X."/>
            <person name="Ozersky P."/>
            <person name="Wilson R.K."/>
            <person name="Sternberg P.W."/>
            <person name="Gasser R.B."/>
            <person name="Mitreva M."/>
        </authorList>
    </citation>
    <scope>NUCLEOTIDE SEQUENCE [LARGE SCALE GENOMIC DNA]</scope>
    <source>
        <strain evidence="7">HannoverDv2000</strain>
    </source>
</reference>
<dbReference type="AlphaFoldDB" id="A0A0D8Y259"/>
<evidence type="ECO:0000313" key="7">
    <source>
        <dbReference type="Proteomes" id="UP000053766"/>
    </source>
</evidence>
<dbReference type="PANTHER" id="PTHR12098:SF2">
    <property type="entry name" value="PROTEIN PELLINO"/>
    <property type="match status" value="1"/>
</dbReference>
<evidence type="ECO:0000259" key="4">
    <source>
        <dbReference type="Pfam" id="PF04710"/>
    </source>
</evidence>